<feature type="transmembrane region" description="Helical" evidence="1">
    <location>
        <begin position="33"/>
        <end position="51"/>
    </location>
</feature>
<dbReference type="RefSeq" id="XP_011301059.1">
    <property type="nucleotide sequence ID" value="XM_011302757.1"/>
</dbReference>
<dbReference type="KEGG" id="fas:105265322"/>
<accession>A0A9R1T1C9</accession>
<dbReference type="AlphaFoldDB" id="A0A9R1T1C9"/>
<feature type="transmembrane region" description="Helical" evidence="1">
    <location>
        <begin position="63"/>
        <end position="87"/>
    </location>
</feature>
<keyword evidence="1" id="KW-0472">Membrane</keyword>
<evidence type="ECO:0000313" key="2">
    <source>
        <dbReference type="Proteomes" id="UP000694866"/>
    </source>
</evidence>
<protein>
    <submittedName>
        <fullName evidence="3">Uncharacterized protein</fullName>
    </submittedName>
</protein>
<gene>
    <name evidence="3" type="primary">LOC105265322</name>
</gene>
<sequence length="156" mass="17832">MRVDFDFSCGWNRFILNMMGFWPKKRSSLVGRYWSLINAVLVLIVIILPRFGAMCLFWNEIDAFIQFFTTQLVFINVFFKLIVLQLGNEVLVDLLSMMKANLKRELTGEQYPPVMAFAKFGRTISIVVALSFVCVVFTGVVAMLTCHSTRLTPSVT</sequence>
<evidence type="ECO:0000256" key="1">
    <source>
        <dbReference type="SAM" id="Phobius"/>
    </source>
</evidence>
<organism evidence="2 3">
    <name type="scientific">Fopius arisanus</name>
    <dbReference type="NCBI Taxonomy" id="64838"/>
    <lineage>
        <taxon>Eukaryota</taxon>
        <taxon>Metazoa</taxon>
        <taxon>Ecdysozoa</taxon>
        <taxon>Arthropoda</taxon>
        <taxon>Hexapoda</taxon>
        <taxon>Insecta</taxon>
        <taxon>Pterygota</taxon>
        <taxon>Neoptera</taxon>
        <taxon>Endopterygota</taxon>
        <taxon>Hymenoptera</taxon>
        <taxon>Apocrita</taxon>
        <taxon>Ichneumonoidea</taxon>
        <taxon>Braconidae</taxon>
        <taxon>Opiinae</taxon>
        <taxon>Fopius</taxon>
    </lineage>
</organism>
<keyword evidence="2" id="KW-1185">Reference proteome</keyword>
<reference evidence="3" key="1">
    <citation type="submission" date="2025-08" db="UniProtKB">
        <authorList>
            <consortium name="RefSeq"/>
        </authorList>
    </citation>
    <scope>IDENTIFICATION</scope>
    <source>
        <strain evidence="3">USDA-PBARC FA_bdor</strain>
        <tissue evidence="3">Whole organism</tissue>
    </source>
</reference>
<feature type="transmembrane region" description="Helical" evidence="1">
    <location>
        <begin position="124"/>
        <end position="144"/>
    </location>
</feature>
<dbReference type="GeneID" id="105265322"/>
<keyword evidence="1" id="KW-1133">Transmembrane helix</keyword>
<evidence type="ECO:0000313" key="3">
    <source>
        <dbReference type="RefSeq" id="XP_011301059.1"/>
    </source>
</evidence>
<proteinExistence type="predicted"/>
<name>A0A9R1T1C9_9HYME</name>
<keyword evidence="1" id="KW-0812">Transmembrane</keyword>
<dbReference type="Proteomes" id="UP000694866">
    <property type="component" value="Unplaced"/>
</dbReference>